<dbReference type="SUPFAM" id="SSF51197">
    <property type="entry name" value="Clavaminate synthase-like"/>
    <property type="match status" value="1"/>
</dbReference>
<dbReference type="PANTHER" id="PTHR20883:SF15">
    <property type="entry name" value="PHYTANOYL-COA DIOXYGENASE DOMAIN-CONTAINING PROTEIN 1"/>
    <property type="match status" value="1"/>
</dbReference>
<keyword evidence="2" id="KW-0408">Iron</keyword>
<dbReference type="EMBL" id="CP116805">
    <property type="protein sequence ID" value="WCL55502.1"/>
    <property type="molecule type" value="Genomic_DNA"/>
</dbReference>
<evidence type="ECO:0000313" key="4">
    <source>
        <dbReference type="Proteomes" id="UP001217500"/>
    </source>
</evidence>
<organism evidence="3 4">
    <name type="scientific">Gimibacter soli</name>
    <dbReference type="NCBI Taxonomy" id="3024400"/>
    <lineage>
        <taxon>Bacteria</taxon>
        <taxon>Pseudomonadati</taxon>
        <taxon>Pseudomonadota</taxon>
        <taxon>Alphaproteobacteria</taxon>
        <taxon>Kordiimonadales</taxon>
        <taxon>Temperatibacteraceae</taxon>
        <taxon>Gimibacter</taxon>
    </lineage>
</organism>
<dbReference type="RefSeq" id="WP_289505323.1">
    <property type="nucleotide sequence ID" value="NZ_CP116805.1"/>
</dbReference>
<accession>A0AAF0BMG4</accession>
<evidence type="ECO:0000256" key="2">
    <source>
        <dbReference type="ARBA" id="ARBA00023004"/>
    </source>
</evidence>
<dbReference type="Gene3D" id="2.60.120.620">
    <property type="entry name" value="q2cbj1_9rhob like domain"/>
    <property type="match status" value="1"/>
</dbReference>
<dbReference type="GO" id="GO:0016706">
    <property type="term" value="F:2-oxoglutarate-dependent dioxygenase activity"/>
    <property type="evidence" value="ECO:0007669"/>
    <property type="project" value="UniProtKB-ARBA"/>
</dbReference>
<keyword evidence="1" id="KW-0479">Metal-binding</keyword>
<dbReference type="GO" id="GO:0005506">
    <property type="term" value="F:iron ion binding"/>
    <property type="evidence" value="ECO:0007669"/>
    <property type="project" value="UniProtKB-ARBA"/>
</dbReference>
<evidence type="ECO:0000313" key="3">
    <source>
        <dbReference type="EMBL" id="WCL55502.1"/>
    </source>
</evidence>
<protein>
    <submittedName>
        <fullName evidence="3">Phytanoyl-CoA dioxygenase family protein</fullName>
    </submittedName>
</protein>
<dbReference type="Proteomes" id="UP001217500">
    <property type="component" value="Chromosome"/>
</dbReference>
<gene>
    <name evidence="3" type="ORF">PH603_06980</name>
</gene>
<keyword evidence="3" id="KW-0560">Oxidoreductase</keyword>
<reference evidence="3" key="1">
    <citation type="submission" date="2023-01" db="EMBL/GenBank/DDBJ databases">
        <title>The genome sequence of Kordiimonadaceae bacterium 6D33.</title>
        <authorList>
            <person name="Liu Y."/>
        </authorList>
    </citation>
    <scope>NUCLEOTIDE SEQUENCE</scope>
    <source>
        <strain evidence="3">6D33</strain>
    </source>
</reference>
<dbReference type="KEGG" id="gso:PH603_06980"/>
<proteinExistence type="predicted"/>
<dbReference type="InterPro" id="IPR008775">
    <property type="entry name" value="Phytyl_CoA_dOase-like"/>
</dbReference>
<dbReference type="Pfam" id="PF05721">
    <property type="entry name" value="PhyH"/>
    <property type="match status" value="1"/>
</dbReference>
<sequence>MTLPRFDARDFAAATPEMIAAFARDGVLVLENYASVAECDAMKARMAEITTGFDPDAHRTVFSATADEPSRDRYFLESATDIRFFFEAGAIDAGGNLTHPLNVAINKVGHALHTLDPVFSAFSNSAKMMGLAKALGHAKPDPVQSMYIFKQPEIGGEVVCHQDATYLWTEPQSVLGFWLAVEDATEENGCMWAIPGAHAGDAPKERFRRTGDTGTYTETLDASPFEEEKKVPLAVPKGTLIVLHGLLPHLSGPNLSPRSRHAYTVHVVDGAAHYPADNWLQRA</sequence>
<dbReference type="PANTHER" id="PTHR20883">
    <property type="entry name" value="PHYTANOYL-COA DIOXYGENASE DOMAIN CONTAINING 1"/>
    <property type="match status" value="1"/>
</dbReference>
<dbReference type="AlphaFoldDB" id="A0AAF0BMG4"/>
<keyword evidence="4" id="KW-1185">Reference proteome</keyword>
<evidence type="ECO:0000256" key="1">
    <source>
        <dbReference type="ARBA" id="ARBA00022723"/>
    </source>
</evidence>
<keyword evidence="3" id="KW-0223">Dioxygenase</keyword>
<name>A0AAF0BMG4_9PROT</name>